<dbReference type="EMBL" id="BDSP01000020">
    <property type="protein sequence ID" value="GAX10543.1"/>
    <property type="molecule type" value="Genomic_DNA"/>
</dbReference>
<reference evidence="1 2" key="1">
    <citation type="journal article" date="2015" name="Plant Cell">
        <title>Oil accumulation by the oleaginous diatom Fistulifera solaris as revealed by the genome and transcriptome.</title>
        <authorList>
            <person name="Tanaka T."/>
            <person name="Maeda Y."/>
            <person name="Veluchamy A."/>
            <person name="Tanaka M."/>
            <person name="Abida H."/>
            <person name="Marechal E."/>
            <person name="Bowler C."/>
            <person name="Muto M."/>
            <person name="Sunaga Y."/>
            <person name="Tanaka M."/>
            <person name="Yoshino T."/>
            <person name="Taniguchi T."/>
            <person name="Fukuda Y."/>
            <person name="Nemoto M."/>
            <person name="Matsumoto M."/>
            <person name="Wong P.S."/>
            <person name="Aburatani S."/>
            <person name="Fujibuchi W."/>
        </authorList>
    </citation>
    <scope>NUCLEOTIDE SEQUENCE [LARGE SCALE GENOMIC DNA]</scope>
    <source>
        <strain evidence="1 2">JPCC DA0580</strain>
    </source>
</reference>
<comment type="caution">
    <text evidence="1">The sequence shown here is derived from an EMBL/GenBank/DDBJ whole genome shotgun (WGS) entry which is preliminary data.</text>
</comment>
<proteinExistence type="predicted"/>
<accession>A0A1Z5J965</accession>
<keyword evidence="2" id="KW-1185">Reference proteome</keyword>
<organism evidence="1 2">
    <name type="scientific">Fistulifera solaris</name>
    <name type="common">Oleaginous diatom</name>
    <dbReference type="NCBI Taxonomy" id="1519565"/>
    <lineage>
        <taxon>Eukaryota</taxon>
        <taxon>Sar</taxon>
        <taxon>Stramenopiles</taxon>
        <taxon>Ochrophyta</taxon>
        <taxon>Bacillariophyta</taxon>
        <taxon>Bacillariophyceae</taxon>
        <taxon>Bacillariophycidae</taxon>
        <taxon>Naviculales</taxon>
        <taxon>Naviculaceae</taxon>
        <taxon>Fistulifera</taxon>
    </lineage>
</organism>
<sequence>MKHIFDSLYEQACVWDDVSSTTSTTSSLKSTHCDFTPPRHKKRRRGVTFFQDAFVYDVERHADSQSIWYSKEEIRLLKQQAKQIIYLAQQGRLLEESDHHTYHGLDKFVWSAWTNQKSIKHLVLDAVLTEQVRQYNTYGRVDSDSLRVVYQKTMENFCLSTVA</sequence>
<evidence type="ECO:0000313" key="1">
    <source>
        <dbReference type="EMBL" id="GAX10543.1"/>
    </source>
</evidence>
<dbReference type="Proteomes" id="UP000198406">
    <property type="component" value="Unassembled WGS sequence"/>
</dbReference>
<gene>
    <name evidence="1" type="ORF">FisN_40Lu012</name>
</gene>
<dbReference type="AlphaFoldDB" id="A0A1Z5J965"/>
<dbReference type="InParanoid" id="A0A1Z5J965"/>
<evidence type="ECO:0000313" key="2">
    <source>
        <dbReference type="Proteomes" id="UP000198406"/>
    </source>
</evidence>
<protein>
    <submittedName>
        <fullName evidence="1">Uncharacterized protein</fullName>
    </submittedName>
</protein>
<name>A0A1Z5J965_FISSO</name>